<name>A0A2M4CFN2_9DIPT</name>
<sequence>MPVTVVRDLILARLLRLLRILLLLLRCRLVLVDGRSEQREDDTGLRVDTDGRHHHLAAALHHVRTG</sequence>
<dbReference type="AlphaFoldDB" id="A0A2M4CFN2"/>
<proteinExistence type="predicted"/>
<evidence type="ECO:0000313" key="1">
    <source>
        <dbReference type="EMBL" id="MBW64142.1"/>
    </source>
</evidence>
<reference evidence="1" key="1">
    <citation type="submission" date="2018-01" db="EMBL/GenBank/DDBJ databases">
        <title>An insight into the sialome of Amazonian anophelines.</title>
        <authorList>
            <person name="Ribeiro J.M."/>
            <person name="Scarpassa V."/>
            <person name="Calvo E."/>
        </authorList>
    </citation>
    <scope>NUCLEOTIDE SEQUENCE</scope>
    <source>
        <tissue evidence="1">Salivary glands</tissue>
    </source>
</reference>
<accession>A0A2M4CFN2</accession>
<protein>
    <submittedName>
        <fullName evidence="1">Putative secreted protein</fullName>
    </submittedName>
</protein>
<organism evidence="1">
    <name type="scientific">Anopheles marajoara</name>
    <dbReference type="NCBI Taxonomy" id="58244"/>
    <lineage>
        <taxon>Eukaryota</taxon>
        <taxon>Metazoa</taxon>
        <taxon>Ecdysozoa</taxon>
        <taxon>Arthropoda</taxon>
        <taxon>Hexapoda</taxon>
        <taxon>Insecta</taxon>
        <taxon>Pterygota</taxon>
        <taxon>Neoptera</taxon>
        <taxon>Endopterygota</taxon>
        <taxon>Diptera</taxon>
        <taxon>Nematocera</taxon>
        <taxon>Culicoidea</taxon>
        <taxon>Culicidae</taxon>
        <taxon>Anophelinae</taxon>
        <taxon>Anopheles</taxon>
    </lineage>
</organism>
<dbReference type="EMBL" id="GGFJ01015001">
    <property type="protein sequence ID" value="MBW64142.1"/>
    <property type="molecule type" value="Transcribed_RNA"/>
</dbReference>